<dbReference type="GO" id="GO:0005789">
    <property type="term" value="C:endoplasmic reticulum membrane"/>
    <property type="evidence" value="ECO:0007669"/>
    <property type="project" value="UniProtKB-SubCell"/>
</dbReference>
<keyword evidence="8" id="KW-0328">Glycosyltransferase</keyword>
<keyword evidence="9" id="KW-1185">Reference proteome</keyword>
<keyword evidence="3 7" id="KW-0812">Transmembrane</keyword>
<dbReference type="InterPro" id="IPR013174">
    <property type="entry name" value="DPM3"/>
</dbReference>
<keyword evidence="4 7" id="KW-0256">Endoplasmic reticulum</keyword>
<dbReference type="GO" id="GO:0033185">
    <property type="term" value="C:dolichol-phosphate-mannose synthase complex"/>
    <property type="evidence" value="ECO:0007669"/>
    <property type="project" value="TreeGrafter"/>
</dbReference>
<dbReference type="STRING" id="610380.E2B9B4"/>
<dbReference type="PANTHER" id="PTHR16433">
    <property type="entry name" value="DOLICHOL-PHOSPHATE MANNOSYLTRANSFERASE SUBUNIT 3"/>
    <property type="match status" value="1"/>
</dbReference>
<comment type="caution">
    <text evidence="7">Lacks conserved residue(s) required for the propagation of feature annotation.</text>
</comment>
<dbReference type="GO" id="GO:0006506">
    <property type="term" value="P:GPI anchor biosynthetic process"/>
    <property type="evidence" value="ECO:0007669"/>
    <property type="project" value="TreeGrafter"/>
</dbReference>
<feature type="transmembrane region" description="Helical" evidence="7">
    <location>
        <begin position="36"/>
        <end position="57"/>
    </location>
</feature>
<dbReference type="GO" id="GO:0016757">
    <property type="term" value="F:glycosyltransferase activity"/>
    <property type="evidence" value="ECO:0007669"/>
    <property type="project" value="UniProtKB-KW"/>
</dbReference>
<evidence type="ECO:0000256" key="6">
    <source>
        <dbReference type="ARBA" id="ARBA00023136"/>
    </source>
</evidence>
<comment type="similarity">
    <text evidence="2 7">Belongs to the DPM3 family.</text>
</comment>
<evidence type="ECO:0000256" key="2">
    <source>
        <dbReference type="ARBA" id="ARBA00010430"/>
    </source>
</evidence>
<proteinExistence type="inferred from homology"/>
<comment type="function">
    <text evidence="7">Stabilizer subunit of the dolichol-phosphate mannose (DPM) synthase complex; tethers catalytic subunit to the ER.</text>
</comment>
<keyword evidence="5 7" id="KW-1133">Transmembrane helix</keyword>
<evidence type="ECO:0000256" key="7">
    <source>
        <dbReference type="RuleBase" id="RU365085"/>
    </source>
</evidence>
<protein>
    <recommendedName>
        <fullName evidence="7">Dolichol-phosphate mannosyltransferase subunit 3</fullName>
    </recommendedName>
</protein>
<dbReference type="UniPathway" id="UPA00378"/>
<evidence type="ECO:0000313" key="8">
    <source>
        <dbReference type="EMBL" id="EFN87720.1"/>
    </source>
</evidence>
<evidence type="ECO:0000256" key="3">
    <source>
        <dbReference type="ARBA" id="ARBA00022692"/>
    </source>
</evidence>
<comment type="subunit">
    <text evidence="7">Component of the dolichol-phosphate mannose (DPM) synthase complex.</text>
</comment>
<evidence type="ECO:0000256" key="5">
    <source>
        <dbReference type="ARBA" id="ARBA00022989"/>
    </source>
</evidence>
<reference evidence="8 9" key="1">
    <citation type="journal article" date="2010" name="Science">
        <title>Genomic comparison of the ants Camponotus floridanus and Harpegnathos saltator.</title>
        <authorList>
            <person name="Bonasio R."/>
            <person name="Zhang G."/>
            <person name="Ye C."/>
            <person name="Mutti N.S."/>
            <person name="Fang X."/>
            <person name="Qin N."/>
            <person name="Donahue G."/>
            <person name="Yang P."/>
            <person name="Li Q."/>
            <person name="Li C."/>
            <person name="Zhang P."/>
            <person name="Huang Z."/>
            <person name="Berger S.L."/>
            <person name="Reinberg D."/>
            <person name="Wang J."/>
            <person name="Liebig J."/>
        </authorList>
    </citation>
    <scope>NUCLEOTIDE SEQUENCE [LARGE SCALE GENOMIC DNA]</scope>
    <source>
        <strain evidence="8 9">R22 G/1</strain>
    </source>
</reference>
<dbReference type="OrthoDB" id="2014333at2759"/>
<dbReference type="OMA" id="MTKLFEW"/>
<gene>
    <name evidence="8" type="ORF">EAI_14183</name>
</gene>
<dbReference type="Pfam" id="PF08285">
    <property type="entry name" value="DPM3"/>
    <property type="match status" value="1"/>
</dbReference>
<dbReference type="PANTHER" id="PTHR16433:SF0">
    <property type="entry name" value="DOLICHOL-PHOSPHATE MANNOSYLTRANSFERASE SUBUNIT 3"/>
    <property type="match status" value="1"/>
</dbReference>
<dbReference type="Proteomes" id="UP000008237">
    <property type="component" value="Unassembled WGS sequence"/>
</dbReference>
<comment type="subcellular location">
    <subcellularLocation>
        <location evidence="1 7">Endoplasmic reticulum membrane</location>
        <topology evidence="1 7">Multi-pass membrane protein</topology>
    </subcellularLocation>
</comment>
<sequence>MKKLHEWLLVATGLFSVWYAALTSNSALVKEWQSVILFLPIVFLLLFGLFAATVVIYRVFTFNTCENAAIELQQQIVEARKDLRNKGIIFKEISASSAS</sequence>
<dbReference type="InParanoid" id="E2B9B4"/>
<evidence type="ECO:0000313" key="9">
    <source>
        <dbReference type="Proteomes" id="UP000008237"/>
    </source>
</evidence>
<name>E2B9B4_HARSA</name>
<evidence type="ECO:0000256" key="4">
    <source>
        <dbReference type="ARBA" id="ARBA00022824"/>
    </source>
</evidence>
<accession>E2B9B4</accession>
<dbReference type="FunCoup" id="E2B9B4">
    <property type="interactions" value="306"/>
</dbReference>
<comment type="pathway">
    <text evidence="7">Protein modification; protein glycosylation.</text>
</comment>
<keyword evidence="8" id="KW-0808">Transferase</keyword>
<evidence type="ECO:0000256" key="1">
    <source>
        <dbReference type="ARBA" id="ARBA00004477"/>
    </source>
</evidence>
<organism evidence="9">
    <name type="scientific">Harpegnathos saltator</name>
    <name type="common">Jerdon's jumping ant</name>
    <dbReference type="NCBI Taxonomy" id="610380"/>
    <lineage>
        <taxon>Eukaryota</taxon>
        <taxon>Metazoa</taxon>
        <taxon>Ecdysozoa</taxon>
        <taxon>Arthropoda</taxon>
        <taxon>Hexapoda</taxon>
        <taxon>Insecta</taxon>
        <taxon>Pterygota</taxon>
        <taxon>Neoptera</taxon>
        <taxon>Endopterygota</taxon>
        <taxon>Hymenoptera</taxon>
        <taxon>Apocrita</taxon>
        <taxon>Aculeata</taxon>
        <taxon>Formicoidea</taxon>
        <taxon>Formicidae</taxon>
        <taxon>Ponerinae</taxon>
        <taxon>Ponerini</taxon>
        <taxon>Harpegnathos</taxon>
    </lineage>
</organism>
<dbReference type="KEGG" id="hst:105192519"/>
<dbReference type="EMBL" id="GL446479">
    <property type="protein sequence ID" value="EFN87720.1"/>
    <property type="molecule type" value="Genomic_DNA"/>
</dbReference>
<dbReference type="AlphaFoldDB" id="E2B9B4"/>
<keyword evidence="6 7" id="KW-0472">Membrane</keyword>